<feature type="domain" description="YrdC-like" evidence="12">
    <location>
        <begin position="12"/>
        <end position="198"/>
    </location>
</feature>
<dbReference type="InterPro" id="IPR017945">
    <property type="entry name" value="DHBP_synth_RibB-like_a/b_dom"/>
</dbReference>
<dbReference type="GO" id="GO:0000049">
    <property type="term" value="F:tRNA binding"/>
    <property type="evidence" value="ECO:0007669"/>
    <property type="project" value="TreeGrafter"/>
</dbReference>
<proteinExistence type="inferred from homology"/>
<evidence type="ECO:0000259" key="12">
    <source>
        <dbReference type="PROSITE" id="PS51163"/>
    </source>
</evidence>
<evidence type="ECO:0000256" key="8">
    <source>
        <dbReference type="ARBA" id="ARBA00022741"/>
    </source>
</evidence>
<accession>A0A2M7MEZ5</accession>
<evidence type="ECO:0000256" key="6">
    <source>
        <dbReference type="ARBA" id="ARBA00022694"/>
    </source>
</evidence>
<evidence type="ECO:0000256" key="1">
    <source>
        <dbReference type="ARBA" id="ARBA00004496"/>
    </source>
</evidence>
<dbReference type="PANTHER" id="PTHR17490">
    <property type="entry name" value="SUA5"/>
    <property type="match status" value="1"/>
</dbReference>
<evidence type="ECO:0000313" key="13">
    <source>
        <dbReference type="EMBL" id="PIX88123.1"/>
    </source>
</evidence>
<dbReference type="GO" id="GO:0008033">
    <property type="term" value="P:tRNA processing"/>
    <property type="evidence" value="ECO:0007669"/>
    <property type="project" value="UniProtKB-KW"/>
</dbReference>
<dbReference type="GO" id="GO:0005737">
    <property type="term" value="C:cytoplasm"/>
    <property type="evidence" value="ECO:0007669"/>
    <property type="project" value="UniProtKB-SubCell"/>
</dbReference>
<dbReference type="PROSITE" id="PS51163">
    <property type="entry name" value="YRDC"/>
    <property type="match status" value="1"/>
</dbReference>
<dbReference type="EMBL" id="PFJR01000042">
    <property type="protein sequence ID" value="PIX88123.1"/>
    <property type="molecule type" value="Genomic_DNA"/>
</dbReference>
<evidence type="ECO:0000256" key="3">
    <source>
        <dbReference type="ARBA" id="ARBA00012584"/>
    </source>
</evidence>
<dbReference type="GO" id="GO:0061710">
    <property type="term" value="F:L-threonylcarbamoyladenylate synthase"/>
    <property type="evidence" value="ECO:0007669"/>
    <property type="project" value="UniProtKB-EC"/>
</dbReference>
<dbReference type="Proteomes" id="UP000230064">
    <property type="component" value="Unassembled WGS sequence"/>
</dbReference>
<comment type="subcellular location">
    <subcellularLocation>
        <location evidence="1">Cytoplasm</location>
    </subcellularLocation>
</comment>
<keyword evidence="5" id="KW-0808">Transferase</keyword>
<dbReference type="GO" id="GO:0005524">
    <property type="term" value="F:ATP binding"/>
    <property type="evidence" value="ECO:0007669"/>
    <property type="project" value="UniProtKB-KW"/>
</dbReference>
<evidence type="ECO:0000256" key="9">
    <source>
        <dbReference type="ARBA" id="ARBA00022840"/>
    </source>
</evidence>
<keyword evidence="7" id="KW-0548">Nucleotidyltransferase</keyword>
<evidence type="ECO:0000256" key="11">
    <source>
        <dbReference type="ARBA" id="ARBA00048366"/>
    </source>
</evidence>
<keyword evidence="6" id="KW-0819">tRNA processing</keyword>
<dbReference type="EC" id="2.7.7.87" evidence="3"/>
<sequence length="198" mass="22399">MKILKIRGKNFKEISKIVAKSTREGKVVVCPTDTVYGLICDATNKKAVEKLFKIKKRTKRKPIPIFIKDLKMAKKFADIDKNQEKFLKKVWPGKIIVVLKRKNKLPKILFGKTKTIGLRIPNYEIINQLLMIINSPLTGTSANISGKPSSTKINEVTSQFKSQKYQPDLIIDAGNLPKSKPSIIIDLTEFPPKILPRS</sequence>
<gene>
    <name evidence="13" type="ORF">COZ30_01785</name>
</gene>
<dbReference type="InterPro" id="IPR050156">
    <property type="entry name" value="TC-AMP_synthase_SUA5"/>
</dbReference>
<organism evidence="13 14">
    <name type="scientific">Candidatus Nealsonbacteria bacterium CG_4_10_14_3_um_filter_36_16</name>
    <dbReference type="NCBI Taxonomy" id="1974685"/>
    <lineage>
        <taxon>Bacteria</taxon>
        <taxon>Candidatus Nealsoniibacteriota</taxon>
    </lineage>
</organism>
<dbReference type="SUPFAM" id="SSF55821">
    <property type="entry name" value="YrdC/RibB"/>
    <property type="match status" value="1"/>
</dbReference>
<dbReference type="NCBIfam" id="TIGR00057">
    <property type="entry name" value="L-threonylcarbamoyladenylate synthase"/>
    <property type="match status" value="1"/>
</dbReference>
<dbReference type="GO" id="GO:0006450">
    <property type="term" value="P:regulation of translational fidelity"/>
    <property type="evidence" value="ECO:0007669"/>
    <property type="project" value="TreeGrafter"/>
</dbReference>
<dbReference type="GO" id="GO:0003725">
    <property type="term" value="F:double-stranded RNA binding"/>
    <property type="evidence" value="ECO:0007669"/>
    <property type="project" value="InterPro"/>
</dbReference>
<comment type="caution">
    <text evidence="13">The sequence shown here is derived from an EMBL/GenBank/DDBJ whole genome shotgun (WGS) entry which is preliminary data.</text>
</comment>
<dbReference type="AlphaFoldDB" id="A0A2M7MEZ5"/>
<keyword evidence="8" id="KW-0547">Nucleotide-binding</keyword>
<comment type="similarity">
    <text evidence="2">Belongs to the SUA5 family.</text>
</comment>
<comment type="catalytic activity">
    <reaction evidence="11">
        <text>L-threonine + hydrogencarbonate + ATP = L-threonylcarbamoyladenylate + diphosphate + H2O</text>
        <dbReference type="Rhea" id="RHEA:36407"/>
        <dbReference type="ChEBI" id="CHEBI:15377"/>
        <dbReference type="ChEBI" id="CHEBI:17544"/>
        <dbReference type="ChEBI" id="CHEBI:30616"/>
        <dbReference type="ChEBI" id="CHEBI:33019"/>
        <dbReference type="ChEBI" id="CHEBI:57926"/>
        <dbReference type="ChEBI" id="CHEBI:73682"/>
        <dbReference type="EC" id="2.7.7.87"/>
    </reaction>
</comment>
<dbReference type="PANTHER" id="PTHR17490:SF16">
    <property type="entry name" value="THREONYLCARBAMOYL-AMP SYNTHASE"/>
    <property type="match status" value="1"/>
</dbReference>
<keyword evidence="4" id="KW-0963">Cytoplasm</keyword>
<protein>
    <recommendedName>
        <fullName evidence="10">L-threonylcarbamoyladenylate synthase</fullName>
        <ecNumber evidence="3">2.7.7.87</ecNumber>
    </recommendedName>
    <alternativeName>
        <fullName evidence="10">L-threonylcarbamoyladenylate synthase</fullName>
    </alternativeName>
</protein>
<evidence type="ECO:0000256" key="2">
    <source>
        <dbReference type="ARBA" id="ARBA00007663"/>
    </source>
</evidence>
<evidence type="ECO:0000256" key="4">
    <source>
        <dbReference type="ARBA" id="ARBA00022490"/>
    </source>
</evidence>
<evidence type="ECO:0000313" key="14">
    <source>
        <dbReference type="Proteomes" id="UP000230064"/>
    </source>
</evidence>
<evidence type="ECO:0000256" key="7">
    <source>
        <dbReference type="ARBA" id="ARBA00022695"/>
    </source>
</evidence>
<dbReference type="Gene3D" id="3.90.870.10">
    <property type="entry name" value="DHBP synthase"/>
    <property type="match status" value="1"/>
</dbReference>
<name>A0A2M7MEZ5_9BACT</name>
<keyword evidence="9" id="KW-0067">ATP-binding</keyword>
<evidence type="ECO:0000256" key="10">
    <source>
        <dbReference type="ARBA" id="ARBA00029774"/>
    </source>
</evidence>
<dbReference type="InterPro" id="IPR006070">
    <property type="entry name" value="Sua5-like_dom"/>
</dbReference>
<dbReference type="Pfam" id="PF01300">
    <property type="entry name" value="Sua5_yciO_yrdC"/>
    <property type="match status" value="1"/>
</dbReference>
<reference evidence="14" key="1">
    <citation type="submission" date="2017-09" db="EMBL/GenBank/DDBJ databases">
        <title>Depth-based differentiation of microbial function through sediment-hosted aquifers and enrichment of novel symbionts in the deep terrestrial subsurface.</title>
        <authorList>
            <person name="Probst A.J."/>
            <person name="Ladd B."/>
            <person name="Jarett J.K."/>
            <person name="Geller-Mcgrath D.E."/>
            <person name="Sieber C.M.K."/>
            <person name="Emerson J.B."/>
            <person name="Anantharaman K."/>
            <person name="Thomas B.C."/>
            <person name="Malmstrom R."/>
            <person name="Stieglmeier M."/>
            <person name="Klingl A."/>
            <person name="Woyke T."/>
            <person name="Ryan C.M."/>
            <person name="Banfield J.F."/>
        </authorList>
    </citation>
    <scope>NUCLEOTIDE SEQUENCE [LARGE SCALE GENOMIC DNA]</scope>
</reference>
<evidence type="ECO:0000256" key="5">
    <source>
        <dbReference type="ARBA" id="ARBA00022679"/>
    </source>
</evidence>